<evidence type="ECO:0000256" key="2">
    <source>
        <dbReference type="ARBA" id="ARBA00022737"/>
    </source>
</evidence>
<protein>
    <submittedName>
        <fullName evidence="4">Uncharacterized protein</fullName>
    </submittedName>
</protein>
<feature type="compositionally biased region" description="Pro residues" evidence="3">
    <location>
        <begin position="60"/>
        <end position="78"/>
    </location>
</feature>
<feature type="compositionally biased region" description="Pro residues" evidence="3">
    <location>
        <begin position="20"/>
        <end position="29"/>
    </location>
</feature>
<dbReference type="InterPro" id="IPR001810">
    <property type="entry name" value="F-box_dom"/>
</dbReference>
<dbReference type="InterPro" id="IPR015915">
    <property type="entry name" value="Kelch-typ_b-propeller"/>
</dbReference>
<dbReference type="Pfam" id="PF01344">
    <property type="entry name" value="Kelch_1"/>
    <property type="match status" value="2"/>
</dbReference>
<reference evidence="4" key="1">
    <citation type="submission" date="2015-06" db="UniProtKB">
        <authorList>
            <consortium name="EnsemblPlants"/>
        </authorList>
    </citation>
    <scope>IDENTIFICATION</scope>
</reference>
<keyword evidence="2" id="KW-0677">Repeat</keyword>
<evidence type="ECO:0000256" key="3">
    <source>
        <dbReference type="SAM" id="MobiDB-lite"/>
    </source>
</evidence>
<sequence length="547" mass="59271">MLQPRSRAPARLLLSSPAASPLPAPPHRPVPAAATAVSPNPSLAAAEEYRLVDLARPQDPQGPTPSSPPAAPLPPPLPARQQYKKWETSAQMGASLSFPSNGKQTLEHKEASKSGSSKKLRPGHYHPRLIPDLPDEISLQILARMPRVWYLSSKRVSRSWKATITGMELYRVRKELGVDEEWIYILTKAANGKLSWHAFDPLSSRWQRLPLMPVVARGGSRLGGLVSAGIRISGVIRGLLGQEDWLDKIPFCACAVGTVDGCLYVLGGFYRATAIKSVWKYDPAVNLWQEVNSMSTARAFGRTGLLNNKLYVVGGVIREETGLAPLQSAEVFDPATGIWADVPSMPFSKAQTLPTAFLADLLKPVATGIVSFGGKLYVPQSLYSWPFFVDVGGEVFDPATDSWSDMPVGLSEGWPGRQAGTKLSAVVDGDLYALEPPTCSDSGKIKMYDPNEDTWKAVVSQVPVGDFAESKCPYLLAGLLGKLHLVIKDANSMISILQTDALKPMDATGSTCQNPDVSWEQDIDIWRMVGSKKFAAAELVSCQALSI</sequence>
<dbReference type="SUPFAM" id="SSF117281">
    <property type="entry name" value="Kelch motif"/>
    <property type="match status" value="1"/>
</dbReference>
<feature type="compositionally biased region" description="Polar residues" evidence="3">
    <location>
        <begin position="94"/>
        <end position="104"/>
    </location>
</feature>
<feature type="compositionally biased region" description="Low complexity" evidence="3">
    <location>
        <begin position="1"/>
        <end position="19"/>
    </location>
</feature>
<dbReference type="CDD" id="cd22152">
    <property type="entry name" value="F-box_AtAFR-like"/>
    <property type="match status" value="1"/>
</dbReference>
<name>M8CXV3_AEGTA</name>
<feature type="compositionally biased region" description="Basic residues" evidence="3">
    <location>
        <begin position="116"/>
        <end position="127"/>
    </location>
</feature>
<dbReference type="InterPro" id="IPR006652">
    <property type="entry name" value="Kelch_1"/>
</dbReference>
<dbReference type="SMART" id="SM00612">
    <property type="entry name" value="Kelch"/>
    <property type="match status" value="2"/>
</dbReference>
<accession>M8CXV3</accession>
<evidence type="ECO:0000256" key="1">
    <source>
        <dbReference type="ARBA" id="ARBA00022441"/>
    </source>
</evidence>
<dbReference type="PANTHER" id="PTHR46344">
    <property type="entry name" value="OS02G0202900 PROTEIN"/>
    <property type="match status" value="1"/>
</dbReference>
<keyword evidence="1" id="KW-0880">Kelch repeat</keyword>
<dbReference type="EnsemblPlants" id="EMT28646">
    <property type="protein sequence ID" value="EMT28646"/>
    <property type="gene ID" value="F775_12734"/>
</dbReference>
<organism evidence="4">
    <name type="scientific">Aegilops tauschii</name>
    <name type="common">Tausch's goatgrass</name>
    <name type="synonym">Aegilops squarrosa</name>
    <dbReference type="NCBI Taxonomy" id="37682"/>
    <lineage>
        <taxon>Eukaryota</taxon>
        <taxon>Viridiplantae</taxon>
        <taxon>Streptophyta</taxon>
        <taxon>Embryophyta</taxon>
        <taxon>Tracheophyta</taxon>
        <taxon>Spermatophyta</taxon>
        <taxon>Magnoliopsida</taxon>
        <taxon>Liliopsida</taxon>
        <taxon>Poales</taxon>
        <taxon>Poaceae</taxon>
        <taxon>BOP clade</taxon>
        <taxon>Pooideae</taxon>
        <taxon>Triticodae</taxon>
        <taxon>Triticeae</taxon>
        <taxon>Triticinae</taxon>
        <taxon>Aegilops</taxon>
    </lineage>
</organism>
<dbReference type="PANTHER" id="PTHR46344:SF27">
    <property type="entry name" value="KELCH REPEAT SUPERFAMILY PROTEIN"/>
    <property type="match status" value="1"/>
</dbReference>
<feature type="region of interest" description="Disordered" evidence="3">
    <location>
        <begin position="1"/>
        <end position="79"/>
    </location>
</feature>
<dbReference type="Gene3D" id="2.120.10.80">
    <property type="entry name" value="Kelch-type beta propeller"/>
    <property type="match status" value="1"/>
</dbReference>
<evidence type="ECO:0000313" key="4">
    <source>
        <dbReference type="EnsemblPlants" id="EMT28646"/>
    </source>
</evidence>
<dbReference type="SMART" id="SM00256">
    <property type="entry name" value="FBOX"/>
    <property type="match status" value="1"/>
</dbReference>
<proteinExistence type="predicted"/>
<dbReference type="SUPFAM" id="SSF81383">
    <property type="entry name" value="F-box domain"/>
    <property type="match status" value="1"/>
</dbReference>
<dbReference type="AlphaFoldDB" id="M8CXV3"/>
<dbReference type="PROSITE" id="PS50181">
    <property type="entry name" value="FBOX"/>
    <property type="match status" value="1"/>
</dbReference>
<dbReference type="Pfam" id="PF00646">
    <property type="entry name" value="F-box"/>
    <property type="match status" value="1"/>
</dbReference>
<feature type="region of interest" description="Disordered" evidence="3">
    <location>
        <begin position="94"/>
        <end position="127"/>
    </location>
</feature>
<dbReference type="InterPro" id="IPR036047">
    <property type="entry name" value="F-box-like_dom_sf"/>
</dbReference>